<gene>
    <name evidence="1" type="ORF">LCGC14_2382340</name>
</gene>
<evidence type="ECO:0000313" key="1">
    <source>
        <dbReference type="EMBL" id="KKL27721.1"/>
    </source>
</evidence>
<dbReference type="EMBL" id="LAZR01035361">
    <property type="protein sequence ID" value="KKL27721.1"/>
    <property type="molecule type" value="Genomic_DNA"/>
</dbReference>
<accession>A0A0F9ED06</accession>
<protein>
    <submittedName>
        <fullName evidence="1">Uncharacterized protein</fullName>
    </submittedName>
</protein>
<sequence>MMSRCLSCAGPDGFHEPHCQQERDTLRAENARLQARVEELEGVLHGDKGAIADQRAVILKLKAEVKEVAESRRCAWRAIDLLKQDLNQIEALAERRKKALPDPDKLRLLADWFDVDDAAKGRASPTLATLGGQPSDEVQQELRGWAKDIAAAIDATPEEREKEAKR</sequence>
<comment type="caution">
    <text evidence="1">The sequence shown here is derived from an EMBL/GenBank/DDBJ whole genome shotgun (WGS) entry which is preliminary data.</text>
</comment>
<dbReference type="AlphaFoldDB" id="A0A0F9ED06"/>
<proteinExistence type="predicted"/>
<name>A0A0F9ED06_9ZZZZ</name>
<organism evidence="1">
    <name type="scientific">marine sediment metagenome</name>
    <dbReference type="NCBI Taxonomy" id="412755"/>
    <lineage>
        <taxon>unclassified sequences</taxon>
        <taxon>metagenomes</taxon>
        <taxon>ecological metagenomes</taxon>
    </lineage>
</organism>
<reference evidence="1" key="1">
    <citation type="journal article" date="2015" name="Nature">
        <title>Complex archaea that bridge the gap between prokaryotes and eukaryotes.</title>
        <authorList>
            <person name="Spang A."/>
            <person name="Saw J.H."/>
            <person name="Jorgensen S.L."/>
            <person name="Zaremba-Niedzwiedzka K."/>
            <person name="Martijn J."/>
            <person name="Lind A.E."/>
            <person name="van Eijk R."/>
            <person name="Schleper C."/>
            <person name="Guy L."/>
            <person name="Ettema T.J."/>
        </authorList>
    </citation>
    <scope>NUCLEOTIDE SEQUENCE</scope>
</reference>